<name>A0ABN8YWE8_RANTA</name>
<accession>A0ABN8YWE8</accession>
<organism evidence="2 3">
    <name type="scientific">Rangifer tarandus platyrhynchus</name>
    <name type="common">Svalbard reindeer</name>
    <dbReference type="NCBI Taxonomy" id="3082113"/>
    <lineage>
        <taxon>Eukaryota</taxon>
        <taxon>Metazoa</taxon>
        <taxon>Chordata</taxon>
        <taxon>Craniata</taxon>
        <taxon>Vertebrata</taxon>
        <taxon>Euteleostomi</taxon>
        <taxon>Mammalia</taxon>
        <taxon>Eutheria</taxon>
        <taxon>Laurasiatheria</taxon>
        <taxon>Artiodactyla</taxon>
        <taxon>Ruminantia</taxon>
        <taxon>Pecora</taxon>
        <taxon>Cervidae</taxon>
        <taxon>Odocoileinae</taxon>
        <taxon>Rangifer</taxon>
    </lineage>
</organism>
<sequence>MQSLIQKGRNADRHTAAKLRHWVILENPSSSGHICRTPTMRGAEVALVCWALTEIVLLLRDHTVSQLPGHGEGGRGDVPGILILHRRLTPTTRMRLLHRRLMFGDQGTGQGDRRPARGRAQVVNPSWGLGPPGWEAHRPWTRAQQGDQLYACPWETGRGGPTGSFSQMRTWRLREACRYAVDPLPASALFTAASENLLFPALRRHQLGGRCREPAQLCLAPEGCKRAAGGPNAQPCLEPPGWDHSPAAFELLPTSRPPGIGPGMPASRERRQLGWQPAHGARAVSQEAGPAGLRPPASERGPWPGYGTGPSFSSPQLQGGPAGARSKLGSGT</sequence>
<gene>
    <name evidence="2" type="ORF">MRATA1EN1_LOCUS14849</name>
</gene>
<reference evidence="2" key="1">
    <citation type="submission" date="2023-04" db="EMBL/GenBank/DDBJ databases">
        <authorList>
            <consortium name="ELIXIR-Norway"/>
        </authorList>
    </citation>
    <scope>NUCLEOTIDE SEQUENCE [LARGE SCALE GENOMIC DNA]</scope>
</reference>
<dbReference type="Proteomes" id="UP001176941">
    <property type="component" value="Chromosome 25"/>
</dbReference>
<feature type="region of interest" description="Disordered" evidence="1">
    <location>
        <begin position="247"/>
        <end position="332"/>
    </location>
</feature>
<dbReference type="EMBL" id="OX459961">
    <property type="protein sequence ID" value="CAI9165887.1"/>
    <property type="molecule type" value="Genomic_DNA"/>
</dbReference>
<evidence type="ECO:0000313" key="2">
    <source>
        <dbReference type="EMBL" id="CAI9165887.1"/>
    </source>
</evidence>
<protein>
    <submittedName>
        <fullName evidence="2">Uncharacterized protein</fullName>
    </submittedName>
</protein>
<proteinExistence type="predicted"/>
<evidence type="ECO:0000256" key="1">
    <source>
        <dbReference type="SAM" id="MobiDB-lite"/>
    </source>
</evidence>
<keyword evidence="3" id="KW-1185">Reference proteome</keyword>
<feature type="region of interest" description="Disordered" evidence="1">
    <location>
        <begin position="104"/>
        <end position="128"/>
    </location>
</feature>
<evidence type="ECO:0000313" key="3">
    <source>
        <dbReference type="Proteomes" id="UP001176941"/>
    </source>
</evidence>